<evidence type="ECO:0000256" key="10">
    <source>
        <dbReference type="RuleBase" id="RU362006"/>
    </source>
</evidence>
<comment type="function">
    <text evidence="9">Plays an essential role in heart function and development by regulating the organization and function of the sarcoplasmic reticulum in cardiomyocytes.</text>
</comment>
<proteinExistence type="inferred from homology"/>
<comment type="caution">
    <text evidence="10">Lacks conserved residue(s) required for the propagation of feature annotation.</text>
</comment>
<evidence type="ECO:0000256" key="4">
    <source>
        <dbReference type="ARBA" id="ARBA00022692"/>
    </source>
</evidence>
<keyword evidence="8 10" id="KW-0472">Membrane</keyword>
<evidence type="ECO:0000256" key="9">
    <source>
        <dbReference type="ARBA" id="ARBA00037732"/>
    </source>
</evidence>
<comment type="similarity">
    <text evidence="3 10">Belongs to the DP1 family.</text>
</comment>
<evidence type="ECO:0000256" key="1">
    <source>
        <dbReference type="ARBA" id="ARBA00004326"/>
    </source>
</evidence>
<keyword evidence="5" id="KW-0256">Endoplasmic reticulum</keyword>
<organism evidence="11 12">
    <name type="scientific">Ranitomeya imitator</name>
    <name type="common">mimic poison frog</name>
    <dbReference type="NCBI Taxonomy" id="111125"/>
    <lineage>
        <taxon>Eukaryota</taxon>
        <taxon>Metazoa</taxon>
        <taxon>Chordata</taxon>
        <taxon>Craniata</taxon>
        <taxon>Vertebrata</taxon>
        <taxon>Euteleostomi</taxon>
        <taxon>Amphibia</taxon>
        <taxon>Batrachia</taxon>
        <taxon>Anura</taxon>
        <taxon>Neobatrachia</taxon>
        <taxon>Hyloidea</taxon>
        <taxon>Dendrobatidae</taxon>
        <taxon>Dendrobatinae</taxon>
        <taxon>Ranitomeya</taxon>
    </lineage>
</organism>
<keyword evidence="7 10" id="KW-1133">Transmembrane helix</keyword>
<protein>
    <recommendedName>
        <fullName evidence="10">Receptor expression-enhancing protein</fullName>
    </recommendedName>
</protein>
<dbReference type="PANTHER" id="PTHR12300">
    <property type="entry name" value="HVA22-LIKE PROTEINS"/>
    <property type="match status" value="1"/>
</dbReference>
<comment type="caution">
    <text evidence="11">The sequence shown here is derived from an EMBL/GenBank/DDBJ whole genome shotgun (WGS) entry which is preliminary data.</text>
</comment>
<evidence type="ECO:0000256" key="2">
    <source>
        <dbReference type="ARBA" id="ARBA00004477"/>
    </source>
</evidence>
<gene>
    <name evidence="11" type="ORF">RIMI_LOCUS7547470</name>
</gene>
<evidence type="ECO:0000313" key="12">
    <source>
        <dbReference type="Proteomes" id="UP001176940"/>
    </source>
</evidence>
<evidence type="ECO:0000256" key="6">
    <source>
        <dbReference type="ARBA" id="ARBA00022951"/>
    </source>
</evidence>
<sequence length="178" mass="20502">MGLTAFIKLDARLKFQGTNFEVPQHAKMQTASNPVYGYTGDLKWIMRLLLVSLIKKKPLKIKAIESPSKDDDTQWLTYWVVYGVFSIIEFFSDIFLSWFPFYYIIKCAFLLWCMAPSPSNGAELLYKKIIRPFFLKHEGQMDRLVKDIKDKASETADTIGKEAKRATVNLLGDEKKST</sequence>
<accession>A0ABN9LC01</accession>
<name>A0ABN9LC01_9NEOB</name>
<dbReference type="Proteomes" id="UP001176940">
    <property type="component" value="Unassembled WGS sequence"/>
</dbReference>
<dbReference type="EMBL" id="CAUEEQ010014375">
    <property type="protein sequence ID" value="CAJ0938476.1"/>
    <property type="molecule type" value="Genomic_DNA"/>
</dbReference>
<evidence type="ECO:0000313" key="11">
    <source>
        <dbReference type="EMBL" id="CAJ0938476.1"/>
    </source>
</evidence>
<evidence type="ECO:0000256" key="3">
    <source>
        <dbReference type="ARBA" id="ARBA00008573"/>
    </source>
</evidence>
<dbReference type="InterPro" id="IPR004345">
    <property type="entry name" value="TB2_DP1_HVA22"/>
</dbReference>
<reference evidence="11" key="1">
    <citation type="submission" date="2023-07" db="EMBL/GenBank/DDBJ databases">
        <authorList>
            <person name="Stuckert A."/>
        </authorList>
    </citation>
    <scope>NUCLEOTIDE SEQUENCE</scope>
</reference>
<keyword evidence="6" id="KW-0703">Sarcoplasmic reticulum</keyword>
<dbReference type="Pfam" id="PF03134">
    <property type="entry name" value="TB2_DP1_HVA22"/>
    <property type="match status" value="1"/>
</dbReference>
<feature type="transmembrane region" description="Helical" evidence="10">
    <location>
        <begin position="75"/>
        <end position="95"/>
    </location>
</feature>
<keyword evidence="12" id="KW-1185">Reference proteome</keyword>
<evidence type="ECO:0000256" key="8">
    <source>
        <dbReference type="ARBA" id="ARBA00023136"/>
    </source>
</evidence>
<evidence type="ECO:0000256" key="5">
    <source>
        <dbReference type="ARBA" id="ARBA00022824"/>
    </source>
</evidence>
<evidence type="ECO:0000256" key="7">
    <source>
        <dbReference type="ARBA" id="ARBA00022989"/>
    </source>
</evidence>
<dbReference type="PANTHER" id="PTHR12300:SF93">
    <property type="entry name" value="RECEPTOR EXPRESSION-ENHANCING PROTEIN 5"/>
    <property type="match status" value="1"/>
</dbReference>
<keyword evidence="4 10" id="KW-0812">Transmembrane</keyword>
<comment type="subcellular location">
    <subcellularLocation>
        <location evidence="2">Endoplasmic reticulum membrane</location>
        <topology evidence="2">Multi-pass membrane protein</topology>
    </subcellularLocation>
    <subcellularLocation>
        <location evidence="10">Membrane</location>
        <topology evidence="10">Multi-pass membrane protein</topology>
    </subcellularLocation>
    <subcellularLocation>
        <location evidence="1">Sarcoplasmic reticulum membrane</location>
        <topology evidence="1">Multi-pass membrane protein</topology>
    </subcellularLocation>
</comment>